<name>A0A4V2M499_9ACTN</name>
<dbReference type="AlphaFoldDB" id="A0A4V2M499"/>
<dbReference type="EMBL" id="SJKA01000004">
    <property type="protein sequence ID" value="TCC35112.1"/>
    <property type="molecule type" value="Genomic_DNA"/>
</dbReference>
<protein>
    <submittedName>
        <fullName evidence="1">Uncharacterized protein</fullName>
    </submittedName>
</protein>
<sequence>MAASYRSSTRFVPTGKYADTAVDVLAEVIQRSPRDADQLYEAVQQVVSENAWGLLFDKKPRNRRVGRKHWLCQMLAEAAEMLDQLADIPGTIGDDVRAECRTAGWGALRSKAAGLAVGHLARLTLTPSLAPVAVLSMKVRVVAVMFCPDSSKHPALENACARQLLRALGFPPGAAA</sequence>
<organism evidence="1 2">
    <name type="scientific">Kribbella sindirgiensis</name>
    <dbReference type="NCBI Taxonomy" id="1124744"/>
    <lineage>
        <taxon>Bacteria</taxon>
        <taxon>Bacillati</taxon>
        <taxon>Actinomycetota</taxon>
        <taxon>Actinomycetes</taxon>
        <taxon>Propionibacteriales</taxon>
        <taxon>Kribbellaceae</taxon>
        <taxon>Kribbella</taxon>
    </lineage>
</organism>
<gene>
    <name evidence="1" type="ORF">E0H50_14700</name>
</gene>
<accession>A0A4V2M499</accession>
<keyword evidence="2" id="KW-1185">Reference proteome</keyword>
<evidence type="ECO:0000313" key="2">
    <source>
        <dbReference type="Proteomes" id="UP000292695"/>
    </source>
</evidence>
<dbReference type="OrthoDB" id="5147336at2"/>
<dbReference type="RefSeq" id="WP_131288346.1">
    <property type="nucleotide sequence ID" value="NZ_SJKA01000004.1"/>
</dbReference>
<comment type="caution">
    <text evidence="1">The sequence shown here is derived from an EMBL/GenBank/DDBJ whole genome shotgun (WGS) entry which is preliminary data.</text>
</comment>
<reference evidence="1 2" key="1">
    <citation type="submission" date="2019-02" db="EMBL/GenBank/DDBJ databases">
        <title>Kribbella capetownensis sp. nov. and Kribbella speibonae sp. nov., isolated from soil.</title>
        <authorList>
            <person name="Curtis S.M."/>
            <person name="Norton I."/>
            <person name="Everest G.J."/>
            <person name="Meyers P.R."/>
        </authorList>
    </citation>
    <scope>NUCLEOTIDE SEQUENCE [LARGE SCALE GENOMIC DNA]</scope>
    <source>
        <strain evidence="1 2">DSM 27082</strain>
    </source>
</reference>
<evidence type="ECO:0000313" key="1">
    <source>
        <dbReference type="EMBL" id="TCC35112.1"/>
    </source>
</evidence>
<dbReference type="Proteomes" id="UP000292695">
    <property type="component" value="Unassembled WGS sequence"/>
</dbReference>
<proteinExistence type="predicted"/>